<dbReference type="Pfam" id="PF13828">
    <property type="entry name" value="DUF4190"/>
    <property type="match status" value="1"/>
</dbReference>
<dbReference type="Proteomes" id="UP000035065">
    <property type="component" value="Unassembled WGS sequence"/>
</dbReference>
<organism evidence="4 5">
    <name type="scientific">Gordonia neofelifaecis NRRL B-59395</name>
    <dbReference type="NCBI Taxonomy" id="644548"/>
    <lineage>
        <taxon>Bacteria</taxon>
        <taxon>Bacillati</taxon>
        <taxon>Actinomycetota</taxon>
        <taxon>Actinomycetes</taxon>
        <taxon>Mycobacteriales</taxon>
        <taxon>Gordoniaceae</taxon>
        <taxon>Gordonia</taxon>
    </lineage>
</organism>
<evidence type="ECO:0000256" key="2">
    <source>
        <dbReference type="SAM" id="Phobius"/>
    </source>
</evidence>
<feature type="domain" description="DUF4190" evidence="3">
    <location>
        <begin position="75"/>
        <end position="129"/>
    </location>
</feature>
<feature type="transmembrane region" description="Helical" evidence="2">
    <location>
        <begin position="116"/>
        <end position="137"/>
    </location>
</feature>
<feature type="transmembrane region" description="Helical" evidence="2">
    <location>
        <begin position="75"/>
        <end position="96"/>
    </location>
</feature>
<comment type="caution">
    <text evidence="4">The sequence shown here is derived from an EMBL/GenBank/DDBJ whole genome shotgun (WGS) entry which is preliminary data.</text>
</comment>
<dbReference type="InterPro" id="IPR025241">
    <property type="entry name" value="DUF4190"/>
</dbReference>
<keyword evidence="2" id="KW-1133">Transmembrane helix</keyword>
<dbReference type="EMBL" id="AEUD01000011">
    <property type="protein sequence ID" value="EGD54573.1"/>
    <property type="molecule type" value="Genomic_DNA"/>
</dbReference>
<dbReference type="RefSeq" id="WP_009679875.1">
    <property type="nucleotide sequence ID" value="NZ_AEUD01000011.1"/>
</dbReference>
<name>F1YLB3_9ACTN</name>
<keyword evidence="2" id="KW-0472">Membrane</keyword>
<gene>
    <name evidence="4" type="ORF">SCNU_13363</name>
</gene>
<keyword evidence="5" id="KW-1185">Reference proteome</keyword>
<protein>
    <recommendedName>
        <fullName evidence="3">DUF4190 domain-containing protein</fullName>
    </recommendedName>
</protein>
<sequence length="139" mass="14509">MSGTPTDGARGEPSLAYSAVPDQAANRPASGGPAPTGRPPASTQPSSKKDSQPVTTASASRATAGGTADEMNWNAVIAFVLSAIGLLSPVGIWLGYKTRRTIDKTHQMGREFATGAIIIGWLWVAFLVLGILAYLWILI</sequence>
<feature type="region of interest" description="Disordered" evidence="1">
    <location>
        <begin position="1"/>
        <end position="65"/>
    </location>
</feature>
<evidence type="ECO:0000259" key="3">
    <source>
        <dbReference type="Pfam" id="PF13828"/>
    </source>
</evidence>
<evidence type="ECO:0000256" key="1">
    <source>
        <dbReference type="SAM" id="MobiDB-lite"/>
    </source>
</evidence>
<feature type="compositionally biased region" description="Low complexity" evidence="1">
    <location>
        <begin position="55"/>
        <end position="65"/>
    </location>
</feature>
<accession>F1YLB3</accession>
<reference evidence="4 5" key="1">
    <citation type="journal article" date="2011" name="J. Bacteriol.">
        <title>Draft Genome Sequence of Gordonia neofelifaecis NRRL B-59395, a Cholesterol-Degrading Actinomycete.</title>
        <authorList>
            <person name="Ge F."/>
            <person name="Li W."/>
            <person name="Chen G."/>
            <person name="Liu Y."/>
            <person name="Zhang G."/>
            <person name="Yong B."/>
            <person name="Wang Q."/>
            <person name="Wang N."/>
            <person name="Huang Z."/>
            <person name="Li W."/>
            <person name="Wang J."/>
            <person name="Wu C."/>
            <person name="Xie Q."/>
            <person name="Liu G."/>
        </authorList>
    </citation>
    <scope>NUCLEOTIDE SEQUENCE [LARGE SCALE GENOMIC DNA]</scope>
    <source>
        <strain evidence="4 5">NRRL B-59395</strain>
    </source>
</reference>
<keyword evidence="2" id="KW-0812">Transmembrane</keyword>
<evidence type="ECO:0000313" key="4">
    <source>
        <dbReference type="EMBL" id="EGD54573.1"/>
    </source>
</evidence>
<dbReference type="AlphaFoldDB" id="F1YLB3"/>
<proteinExistence type="predicted"/>
<dbReference type="eggNOG" id="ENOG5030HW1">
    <property type="taxonomic scope" value="Bacteria"/>
</dbReference>
<evidence type="ECO:0000313" key="5">
    <source>
        <dbReference type="Proteomes" id="UP000035065"/>
    </source>
</evidence>